<sequence>MNPINILAISEFELIDLMNFIVTFEHIENNYVNLGDVELDDSSDNIRESTSNIDIIKNNVSNKLSILELSDTN</sequence>
<dbReference type="Proteomes" id="UP000789901">
    <property type="component" value="Unassembled WGS sequence"/>
</dbReference>
<reference evidence="1 2" key="1">
    <citation type="submission" date="2021-06" db="EMBL/GenBank/DDBJ databases">
        <authorList>
            <person name="Kallberg Y."/>
            <person name="Tangrot J."/>
            <person name="Rosling A."/>
        </authorList>
    </citation>
    <scope>NUCLEOTIDE SEQUENCE [LARGE SCALE GENOMIC DNA]</scope>
    <source>
        <strain evidence="1 2">120-4 pot B 10/14</strain>
    </source>
</reference>
<organism evidence="1 2">
    <name type="scientific">Gigaspora margarita</name>
    <dbReference type="NCBI Taxonomy" id="4874"/>
    <lineage>
        <taxon>Eukaryota</taxon>
        <taxon>Fungi</taxon>
        <taxon>Fungi incertae sedis</taxon>
        <taxon>Mucoromycota</taxon>
        <taxon>Glomeromycotina</taxon>
        <taxon>Glomeromycetes</taxon>
        <taxon>Diversisporales</taxon>
        <taxon>Gigasporaceae</taxon>
        <taxon>Gigaspora</taxon>
    </lineage>
</organism>
<gene>
    <name evidence="1" type="ORF">GMARGA_LOCUS33334</name>
</gene>
<protein>
    <submittedName>
        <fullName evidence="1">40226_t:CDS:1</fullName>
    </submittedName>
</protein>
<proteinExistence type="predicted"/>
<dbReference type="EMBL" id="CAJVQB010054968">
    <property type="protein sequence ID" value="CAG8837058.1"/>
    <property type="molecule type" value="Genomic_DNA"/>
</dbReference>
<keyword evidence="2" id="KW-1185">Reference proteome</keyword>
<name>A0ABN7WQY4_GIGMA</name>
<evidence type="ECO:0000313" key="1">
    <source>
        <dbReference type="EMBL" id="CAG8837058.1"/>
    </source>
</evidence>
<comment type="caution">
    <text evidence="1">The sequence shown here is derived from an EMBL/GenBank/DDBJ whole genome shotgun (WGS) entry which is preliminary data.</text>
</comment>
<evidence type="ECO:0000313" key="2">
    <source>
        <dbReference type="Proteomes" id="UP000789901"/>
    </source>
</evidence>
<accession>A0ABN7WQY4</accession>
<feature type="non-terminal residue" evidence="1">
    <location>
        <position position="73"/>
    </location>
</feature>